<evidence type="ECO:0000256" key="1">
    <source>
        <dbReference type="SAM" id="MobiDB-lite"/>
    </source>
</evidence>
<keyword evidence="3" id="KW-1185">Reference proteome</keyword>
<sequence>MDSSMCSSAPDPEMWIIQGTLAWRTSPVRTGANLLAVSAPLPPLSLSGHLGALAGDPGCFPLDDEAYPPSSHWPTSTPVILRSKRGRPAPGEHSIGRKGSPDGSGITGAESKRTGNSDTPPLMKHFVDETLH</sequence>
<accession>A0ABR2EG74</accession>
<proteinExistence type="predicted"/>
<evidence type="ECO:0000313" key="2">
    <source>
        <dbReference type="EMBL" id="KAK8557814.1"/>
    </source>
</evidence>
<feature type="region of interest" description="Disordered" evidence="1">
    <location>
        <begin position="70"/>
        <end position="132"/>
    </location>
</feature>
<dbReference type="EMBL" id="JBBPBM010000016">
    <property type="protein sequence ID" value="KAK8557814.1"/>
    <property type="molecule type" value="Genomic_DNA"/>
</dbReference>
<reference evidence="2 3" key="1">
    <citation type="journal article" date="2024" name="G3 (Bethesda)">
        <title>Genome assembly of Hibiscus sabdariffa L. provides insights into metabolisms of medicinal natural products.</title>
        <authorList>
            <person name="Kim T."/>
        </authorList>
    </citation>
    <scope>NUCLEOTIDE SEQUENCE [LARGE SCALE GENOMIC DNA]</scope>
    <source>
        <strain evidence="2">TK-2024</strain>
        <tissue evidence="2">Old leaves</tissue>
    </source>
</reference>
<comment type="caution">
    <text evidence="2">The sequence shown here is derived from an EMBL/GenBank/DDBJ whole genome shotgun (WGS) entry which is preliminary data.</text>
</comment>
<gene>
    <name evidence="2" type="ORF">V6N12_010038</name>
</gene>
<evidence type="ECO:0000313" key="3">
    <source>
        <dbReference type="Proteomes" id="UP001472677"/>
    </source>
</evidence>
<organism evidence="2 3">
    <name type="scientific">Hibiscus sabdariffa</name>
    <name type="common">roselle</name>
    <dbReference type="NCBI Taxonomy" id="183260"/>
    <lineage>
        <taxon>Eukaryota</taxon>
        <taxon>Viridiplantae</taxon>
        <taxon>Streptophyta</taxon>
        <taxon>Embryophyta</taxon>
        <taxon>Tracheophyta</taxon>
        <taxon>Spermatophyta</taxon>
        <taxon>Magnoliopsida</taxon>
        <taxon>eudicotyledons</taxon>
        <taxon>Gunneridae</taxon>
        <taxon>Pentapetalae</taxon>
        <taxon>rosids</taxon>
        <taxon>malvids</taxon>
        <taxon>Malvales</taxon>
        <taxon>Malvaceae</taxon>
        <taxon>Malvoideae</taxon>
        <taxon>Hibiscus</taxon>
    </lineage>
</organism>
<name>A0ABR2EG74_9ROSI</name>
<dbReference type="Proteomes" id="UP001472677">
    <property type="component" value="Unassembled WGS sequence"/>
</dbReference>
<protein>
    <submittedName>
        <fullName evidence="2">Uncharacterized protein</fullName>
    </submittedName>
</protein>